<proteinExistence type="predicted"/>
<dbReference type="SUPFAM" id="SSF54534">
    <property type="entry name" value="FKBP-like"/>
    <property type="match status" value="1"/>
</dbReference>
<organism evidence="3 4">
    <name type="scientific">Rhizobium puerariae</name>
    <dbReference type="NCBI Taxonomy" id="1585791"/>
    <lineage>
        <taxon>Bacteria</taxon>
        <taxon>Pseudomonadati</taxon>
        <taxon>Pseudomonadota</taxon>
        <taxon>Alphaproteobacteria</taxon>
        <taxon>Hyphomicrobiales</taxon>
        <taxon>Rhizobiaceae</taxon>
        <taxon>Rhizobium/Agrobacterium group</taxon>
        <taxon>Rhizobium</taxon>
    </lineage>
</organism>
<evidence type="ECO:0000259" key="2">
    <source>
        <dbReference type="Pfam" id="PF14760"/>
    </source>
</evidence>
<dbReference type="Pfam" id="PF01272">
    <property type="entry name" value="GreA_GreB"/>
    <property type="match status" value="1"/>
</dbReference>
<evidence type="ECO:0000259" key="1">
    <source>
        <dbReference type="Pfam" id="PF01272"/>
    </source>
</evidence>
<evidence type="ECO:0000313" key="4">
    <source>
        <dbReference type="Proteomes" id="UP001589692"/>
    </source>
</evidence>
<dbReference type="Pfam" id="PF14760">
    <property type="entry name" value="Rnk_N"/>
    <property type="match status" value="1"/>
</dbReference>
<sequence>MIRSEIVVGKTDHGKLMRLANGLMERNPDLAEELVGELERASVADDAAIPAGTVQMGSTVEYRTGGDPPRRVTLVYPVDADIAQGRISILTPVGTALLGLSVGQTIDFVANDGRQHLMTIVSVEEGSDAAA</sequence>
<dbReference type="InterPro" id="IPR001437">
    <property type="entry name" value="Tscrpt_elong_fac_GreA/B_C"/>
</dbReference>
<comment type="caution">
    <text evidence="3">The sequence shown here is derived from an EMBL/GenBank/DDBJ whole genome shotgun (WGS) entry which is preliminary data.</text>
</comment>
<feature type="domain" description="Regulator of nucleoside diphosphate kinase N-terminal" evidence="2">
    <location>
        <begin position="5"/>
        <end position="43"/>
    </location>
</feature>
<keyword evidence="3" id="KW-0808">Transferase</keyword>
<dbReference type="InterPro" id="IPR036953">
    <property type="entry name" value="GreA/GreB_C_sf"/>
</dbReference>
<keyword evidence="4" id="KW-1185">Reference proteome</keyword>
<protein>
    <submittedName>
        <fullName evidence="3">Nucleoside diphosphate kinase regulator</fullName>
    </submittedName>
</protein>
<dbReference type="GO" id="GO:0016301">
    <property type="term" value="F:kinase activity"/>
    <property type="evidence" value="ECO:0007669"/>
    <property type="project" value="UniProtKB-KW"/>
</dbReference>
<name>A0ABV6AF65_9HYPH</name>
<dbReference type="Gene3D" id="3.10.50.30">
    <property type="entry name" value="Transcription elongation factor, GreA/GreB, C-terminal domain"/>
    <property type="match status" value="1"/>
</dbReference>
<dbReference type="Proteomes" id="UP001589692">
    <property type="component" value="Unassembled WGS sequence"/>
</dbReference>
<reference evidence="3 4" key="1">
    <citation type="submission" date="2024-09" db="EMBL/GenBank/DDBJ databases">
        <authorList>
            <person name="Sun Q."/>
            <person name="Mori K."/>
        </authorList>
    </citation>
    <scope>NUCLEOTIDE SEQUENCE [LARGE SCALE GENOMIC DNA]</scope>
    <source>
        <strain evidence="3 4">TBRC 4938</strain>
    </source>
</reference>
<dbReference type="RefSeq" id="WP_377260056.1">
    <property type="nucleotide sequence ID" value="NZ_JBHMAA010000011.1"/>
</dbReference>
<dbReference type="InterPro" id="IPR029462">
    <property type="entry name" value="Rnk_N"/>
</dbReference>
<dbReference type="InterPro" id="IPR023459">
    <property type="entry name" value="Tscrpt_elong_fac_GreA/B_fam"/>
</dbReference>
<gene>
    <name evidence="3" type="primary">rnk</name>
    <name evidence="3" type="ORF">ACFFP0_10400</name>
</gene>
<dbReference type="EMBL" id="JBHMAA010000011">
    <property type="protein sequence ID" value="MFB9949261.1"/>
    <property type="molecule type" value="Genomic_DNA"/>
</dbReference>
<evidence type="ECO:0000313" key="3">
    <source>
        <dbReference type="EMBL" id="MFB9949261.1"/>
    </source>
</evidence>
<accession>A0ABV6AF65</accession>
<dbReference type="PANTHER" id="PTHR30437">
    <property type="entry name" value="TRANSCRIPTION ELONGATION FACTOR GREA"/>
    <property type="match status" value="1"/>
</dbReference>
<dbReference type="PANTHER" id="PTHR30437:SF5">
    <property type="entry name" value="REGULATOR OF NUCLEOSIDE DIPHOSPHATE KINASE"/>
    <property type="match status" value="1"/>
</dbReference>
<dbReference type="NCBIfam" id="NF004396">
    <property type="entry name" value="PRK05753.1"/>
    <property type="match status" value="1"/>
</dbReference>
<keyword evidence="3" id="KW-0418">Kinase</keyword>
<feature type="domain" description="Transcription elongation factor GreA/GreB C-terminal" evidence="1">
    <location>
        <begin position="50"/>
        <end position="124"/>
    </location>
</feature>